<feature type="signal peptide" evidence="1">
    <location>
        <begin position="1"/>
        <end position="20"/>
    </location>
</feature>
<sequence>MNLKYIASVILLVTVSFCNAQLLQDDNSALINAYFNQSNNFVKNKESNQKNSLLSQTSLYQIGDNNYMNINTSVKNKLEVSQQGNDNFYEFISYYGSKDSNIQVFQKGNNNGVYIYGENNLSKDLIINQQSNNQHIFITNYK</sequence>
<organism evidence="2 3">
    <name type="scientific">Aureibaculum marinum</name>
    <dbReference type="NCBI Taxonomy" id="2487930"/>
    <lineage>
        <taxon>Bacteria</taxon>
        <taxon>Pseudomonadati</taxon>
        <taxon>Bacteroidota</taxon>
        <taxon>Flavobacteriia</taxon>
        <taxon>Flavobacteriales</taxon>
        <taxon>Flavobacteriaceae</taxon>
        <taxon>Aureibaculum</taxon>
    </lineage>
</organism>
<proteinExistence type="predicted"/>
<dbReference type="OrthoDB" id="1190088at2"/>
<evidence type="ECO:0000256" key="1">
    <source>
        <dbReference type="SAM" id="SignalP"/>
    </source>
</evidence>
<gene>
    <name evidence="2" type="ORF">EGM88_06350</name>
</gene>
<accession>A0A3N4NSU8</accession>
<protein>
    <recommendedName>
        <fullName evidence="4">Curlin</fullName>
    </recommendedName>
</protein>
<dbReference type="RefSeq" id="WP_123897121.1">
    <property type="nucleotide sequence ID" value="NZ_RPFJ01000006.1"/>
</dbReference>
<comment type="caution">
    <text evidence="2">The sequence shown here is derived from an EMBL/GenBank/DDBJ whole genome shotgun (WGS) entry which is preliminary data.</text>
</comment>
<feature type="chain" id="PRO_5018326621" description="Curlin" evidence="1">
    <location>
        <begin position="21"/>
        <end position="142"/>
    </location>
</feature>
<reference evidence="2 3" key="1">
    <citation type="submission" date="2018-11" db="EMBL/GenBank/DDBJ databases">
        <title>Aureibaculum marinum gen. nov., sp. nov., a member of the family Flavobacteriaceae isolated from the Bohai Sea.</title>
        <authorList>
            <person name="Ji X."/>
        </authorList>
    </citation>
    <scope>NUCLEOTIDE SEQUENCE [LARGE SCALE GENOMIC DNA]</scope>
    <source>
        <strain evidence="2 3">BH-SD17</strain>
    </source>
</reference>
<dbReference type="AlphaFoldDB" id="A0A3N4NSU8"/>
<keyword evidence="3" id="KW-1185">Reference proteome</keyword>
<evidence type="ECO:0000313" key="2">
    <source>
        <dbReference type="EMBL" id="RPD98805.1"/>
    </source>
</evidence>
<name>A0A3N4NSU8_9FLAO</name>
<keyword evidence="1" id="KW-0732">Signal</keyword>
<evidence type="ECO:0008006" key="4">
    <source>
        <dbReference type="Google" id="ProtNLM"/>
    </source>
</evidence>
<dbReference type="Proteomes" id="UP000270856">
    <property type="component" value="Unassembled WGS sequence"/>
</dbReference>
<dbReference type="EMBL" id="RPFJ01000006">
    <property type="protein sequence ID" value="RPD98805.1"/>
    <property type="molecule type" value="Genomic_DNA"/>
</dbReference>
<evidence type="ECO:0000313" key="3">
    <source>
        <dbReference type="Proteomes" id="UP000270856"/>
    </source>
</evidence>